<name>A0ABY5MSJ0_9SPHN</name>
<proteinExistence type="predicted"/>
<keyword evidence="2" id="KW-1185">Reference proteome</keyword>
<dbReference type="RefSeq" id="WP_249455053.1">
    <property type="nucleotide sequence ID" value="NZ_CP097253.1"/>
</dbReference>
<protein>
    <recommendedName>
        <fullName evidence="3">UrcA family protein</fullName>
    </recommendedName>
</protein>
<accession>A0ABY5MSJ0</accession>
<reference evidence="1 2" key="1">
    <citation type="submission" date="2022-05" db="EMBL/GenBank/DDBJ databases">
        <title>S8-45 Sphingomonas ultraviolaceadurans.</title>
        <authorList>
            <person name="Liu Y."/>
        </authorList>
    </citation>
    <scope>NUCLEOTIDE SEQUENCE [LARGE SCALE GENOMIC DNA]</scope>
    <source>
        <strain evidence="1 2">S8-45</strain>
    </source>
</reference>
<evidence type="ECO:0000313" key="2">
    <source>
        <dbReference type="Proteomes" id="UP000831921"/>
    </source>
</evidence>
<dbReference type="Proteomes" id="UP000831921">
    <property type="component" value="Chromosome"/>
</dbReference>
<gene>
    <name evidence="1" type="ORF">M1K48_10550</name>
</gene>
<dbReference type="EMBL" id="CP097253">
    <property type="protein sequence ID" value="UUR07377.1"/>
    <property type="molecule type" value="Genomic_DNA"/>
</dbReference>
<organism evidence="1 2">
    <name type="scientific">Sphingomonas glaciei</name>
    <dbReference type="NCBI Taxonomy" id="2938948"/>
    <lineage>
        <taxon>Bacteria</taxon>
        <taxon>Pseudomonadati</taxon>
        <taxon>Pseudomonadota</taxon>
        <taxon>Alphaproteobacteria</taxon>
        <taxon>Sphingomonadales</taxon>
        <taxon>Sphingomonadaceae</taxon>
        <taxon>Sphingomonas</taxon>
    </lineage>
</organism>
<sequence length="130" mass="14015">MILAAFSLMAAQAVAPASPSSDVVVTARRLQAWRGKANANARGSRCRTTQSTGDKDLDHIACDSMRWCMGTMQGQAAALAERGIAADVRQQRQATLNAGLTTCMTEQHERRVSDLLDRRVAARIEASAKN</sequence>
<evidence type="ECO:0000313" key="1">
    <source>
        <dbReference type="EMBL" id="UUR07377.1"/>
    </source>
</evidence>
<evidence type="ECO:0008006" key="3">
    <source>
        <dbReference type="Google" id="ProtNLM"/>
    </source>
</evidence>